<dbReference type="RefSeq" id="WP_340345323.1">
    <property type="nucleotide sequence ID" value="NZ_JBBKZT010000013.1"/>
</dbReference>
<evidence type="ECO:0000313" key="6">
    <source>
        <dbReference type="Proteomes" id="UP001385892"/>
    </source>
</evidence>
<name>A0ABU8WRC7_9BURK</name>
<evidence type="ECO:0000256" key="2">
    <source>
        <dbReference type="ARBA" id="ARBA00022989"/>
    </source>
</evidence>
<dbReference type="Gene3D" id="1.20.1250.20">
    <property type="entry name" value="MFS general substrate transporter like domains"/>
    <property type="match status" value="1"/>
</dbReference>
<feature type="transmembrane region" description="Helical" evidence="4">
    <location>
        <begin position="153"/>
        <end position="175"/>
    </location>
</feature>
<organism evidence="5 6">
    <name type="scientific">Variovorax rhizosphaerae</name>
    <dbReference type="NCBI Taxonomy" id="1836200"/>
    <lineage>
        <taxon>Bacteria</taxon>
        <taxon>Pseudomonadati</taxon>
        <taxon>Pseudomonadota</taxon>
        <taxon>Betaproteobacteria</taxon>
        <taxon>Burkholderiales</taxon>
        <taxon>Comamonadaceae</taxon>
        <taxon>Variovorax</taxon>
    </lineage>
</organism>
<evidence type="ECO:0000256" key="4">
    <source>
        <dbReference type="SAM" id="Phobius"/>
    </source>
</evidence>
<keyword evidence="3 4" id="KW-0472">Membrane</keyword>
<feature type="transmembrane region" description="Helical" evidence="4">
    <location>
        <begin position="100"/>
        <end position="123"/>
    </location>
</feature>
<dbReference type="SUPFAM" id="SSF103473">
    <property type="entry name" value="MFS general substrate transporter"/>
    <property type="match status" value="1"/>
</dbReference>
<accession>A0ABU8WRC7</accession>
<proteinExistence type="predicted"/>
<dbReference type="InterPro" id="IPR036259">
    <property type="entry name" value="MFS_trans_sf"/>
</dbReference>
<feature type="transmembrane region" description="Helical" evidence="4">
    <location>
        <begin position="75"/>
        <end position="94"/>
    </location>
</feature>
<keyword evidence="2 4" id="KW-1133">Transmembrane helix</keyword>
<dbReference type="Pfam" id="PF07690">
    <property type="entry name" value="MFS_1"/>
    <property type="match status" value="1"/>
</dbReference>
<gene>
    <name evidence="5" type="ORF">WKW82_25905</name>
</gene>
<feature type="transmembrane region" description="Helical" evidence="4">
    <location>
        <begin position="130"/>
        <end position="147"/>
    </location>
</feature>
<dbReference type="InterPro" id="IPR011701">
    <property type="entry name" value="MFS"/>
</dbReference>
<evidence type="ECO:0000256" key="1">
    <source>
        <dbReference type="ARBA" id="ARBA00022692"/>
    </source>
</evidence>
<comment type="caution">
    <text evidence="5">The sequence shown here is derived from an EMBL/GenBank/DDBJ whole genome shotgun (WGS) entry which is preliminary data.</text>
</comment>
<feature type="transmembrane region" description="Helical" evidence="4">
    <location>
        <begin position="45"/>
        <end position="63"/>
    </location>
</feature>
<dbReference type="EMBL" id="JBBKZT010000013">
    <property type="protein sequence ID" value="MEJ8850105.1"/>
    <property type="molecule type" value="Genomic_DNA"/>
</dbReference>
<reference evidence="5 6" key="1">
    <citation type="submission" date="2024-03" db="EMBL/GenBank/DDBJ databases">
        <title>Novel species of the genus Variovorax.</title>
        <authorList>
            <person name="Liu Q."/>
            <person name="Xin Y.-H."/>
        </authorList>
    </citation>
    <scope>NUCLEOTIDE SEQUENCE [LARGE SCALE GENOMIC DNA]</scope>
    <source>
        <strain evidence="5 6">KACC 18900</strain>
    </source>
</reference>
<evidence type="ECO:0000256" key="3">
    <source>
        <dbReference type="ARBA" id="ARBA00023136"/>
    </source>
</evidence>
<sequence>MNATDNLRARIALMAAHCAGMVDIVALPVWVGTLIARYGFDPQQAGALATMFLAGGVVASLILAPRFNRLRGRWIVPVAYAISGAAFLACTRTSQFETLALLHTLGGLATGTGLSITHGTVALTRNPHRMFGLMQVAVGVFGVAYMAAAPQIIAALGGAGLFAIFGGVMLVACVITSVEPHRDARCTTGCAAQCCMVRHGRHRPDERGAGHGVQFS</sequence>
<dbReference type="Proteomes" id="UP001385892">
    <property type="component" value="Unassembled WGS sequence"/>
</dbReference>
<keyword evidence="6" id="KW-1185">Reference proteome</keyword>
<keyword evidence="1 4" id="KW-0812">Transmembrane</keyword>
<evidence type="ECO:0000313" key="5">
    <source>
        <dbReference type="EMBL" id="MEJ8850105.1"/>
    </source>
</evidence>
<feature type="transmembrane region" description="Helical" evidence="4">
    <location>
        <begin position="12"/>
        <end position="33"/>
    </location>
</feature>
<protein>
    <submittedName>
        <fullName evidence="5">MFS transporter</fullName>
    </submittedName>
</protein>